<dbReference type="InterPro" id="IPR035994">
    <property type="entry name" value="Nucleoside_phosphorylase_sf"/>
</dbReference>
<dbReference type="UniPathway" id="UPA00904">
    <property type="reaction ID" value="UER00871"/>
</dbReference>
<gene>
    <name evidence="7" type="primary">mtnN</name>
    <name evidence="7" type="ORF">MHPYR_30013</name>
</gene>
<accession>A0A1Y5PBD2</accession>
<evidence type="ECO:0000256" key="2">
    <source>
        <dbReference type="ARBA" id="ARBA00011974"/>
    </source>
</evidence>
<dbReference type="CDD" id="cd09008">
    <property type="entry name" value="MTAN"/>
    <property type="match status" value="1"/>
</dbReference>
<dbReference type="GO" id="GO:0008930">
    <property type="term" value="F:methylthioadenosine nucleosidase activity"/>
    <property type="evidence" value="ECO:0007669"/>
    <property type="project" value="InterPro"/>
</dbReference>
<proteinExistence type="predicted"/>
<keyword evidence="3" id="KW-0028">Amino-acid biosynthesis</keyword>
<evidence type="ECO:0000256" key="3">
    <source>
        <dbReference type="ARBA" id="ARBA00022605"/>
    </source>
</evidence>
<comment type="pathway">
    <text evidence="1">Amino-acid biosynthesis; L-methionine biosynthesis via salvage pathway; S-methyl-5-thio-alpha-D-ribose 1-phosphate from S-methyl-5'-thioadenosine (hydrolase route): step 1/2.</text>
</comment>
<reference evidence="7" key="1">
    <citation type="submission" date="2016-03" db="EMBL/GenBank/DDBJ databases">
        <authorList>
            <person name="Ploux O."/>
        </authorList>
    </citation>
    <scope>NUCLEOTIDE SEQUENCE</scope>
    <source>
        <strain evidence="7">UC10</strain>
    </source>
</reference>
<dbReference type="NCBIfam" id="NF004079">
    <property type="entry name" value="PRK05584.1"/>
    <property type="match status" value="1"/>
</dbReference>
<dbReference type="PANTHER" id="PTHR46832:SF1">
    <property type="entry name" value="5'-METHYLTHIOADENOSINE_S-ADENOSYLHOMOCYSTEINE NUCLEOSIDASE"/>
    <property type="match status" value="1"/>
</dbReference>
<evidence type="ECO:0000256" key="4">
    <source>
        <dbReference type="ARBA" id="ARBA00022801"/>
    </source>
</evidence>
<dbReference type="SUPFAM" id="SSF53167">
    <property type="entry name" value="Purine and uridine phosphorylases"/>
    <property type="match status" value="1"/>
</dbReference>
<dbReference type="Pfam" id="PF01048">
    <property type="entry name" value="PNP_UDP_1"/>
    <property type="match status" value="1"/>
</dbReference>
<organism evidence="7">
    <name type="scientific">uncultured Mycobacterium sp</name>
    <dbReference type="NCBI Taxonomy" id="171292"/>
    <lineage>
        <taxon>Bacteria</taxon>
        <taxon>Bacillati</taxon>
        <taxon>Actinomycetota</taxon>
        <taxon>Actinomycetes</taxon>
        <taxon>Mycobacteriales</taxon>
        <taxon>Mycobacteriaceae</taxon>
        <taxon>Mycobacterium</taxon>
        <taxon>environmental samples</taxon>
    </lineage>
</organism>
<evidence type="ECO:0000256" key="5">
    <source>
        <dbReference type="ARBA" id="ARBA00023167"/>
    </source>
</evidence>
<evidence type="ECO:0000256" key="1">
    <source>
        <dbReference type="ARBA" id="ARBA00004945"/>
    </source>
</evidence>
<evidence type="ECO:0000259" key="6">
    <source>
        <dbReference type="Pfam" id="PF01048"/>
    </source>
</evidence>
<dbReference type="EC" id="3.2.2.9" evidence="2"/>
<keyword evidence="5" id="KW-0486">Methionine biosynthesis</keyword>
<dbReference type="GO" id="GO:0005829">
    <property type="term" value="C:cytosol"/>
    <property type="evidence" value="ECO:0007669"/>
    <property type="project" value="TreeGrafter"/>
</dbReference>
<dbReference type="GO" id="GO:0019509">
    <property type="term" value="P:L-methionine salvage from methylthioadenosine"/>
    <property type="evidence" value="ECO:0007669"/>
    <property type="project" value="UniProtKB-UniPathway"/>
</dbReference>
<feature type="domain" description="Nucleoside phosphorylase" evidence="6">
    <location>
        <begin position="2"/>
        <end position="247"/>
    </location>
</feature>
<dbReference type="InterPro" id="IPR000845">
    <property type="entry name" value="Nucleoside_phosphorylase_d"/>
</dbReference>
<sequence>MPIGLICAIPQELSHLRTLLLDAATTQAAHTEFVAGTLDGHDVVLAGSGMGKVNSALVATVLADRFGCGAIVFSGVAGGLDPALAVGDVVIADRVIQHDAGLIEDDGLQTYQPGHVPFINPTDRLGYRVDDELLAQVVDQLSDVALPPLSGAAGGGHRPAVIRFGTVLSGDQYLHSDLTRERLHRDFGGLAVEMEGGAVAQVADSFGVPWLVIRALSDLAGHDSRFDFLAFVDEVAASSVAILRRLLPVLSPFARRRPAG</sequence>
<name>A0A1Y5PBD2_9MYCO</name>
<evidence type="ECO:0000313" key="7">
    <source>
        <dbReference type="EMBL" id="SBS76016.1"/>
    </source>
</evidence>
<dbReference type="InterPro" id="IPR010049">
    <property type="entry name" value="MTA_SAH_Nsdase"/>
</dbReference>
<dbReference type="GO" id="GO:0008782">
    <property type="term" value="F:adenosylhomocysteine nucleosidase activity"/>
    <property type="evidence" value="ECO:0007669"/>
    <property type="project" value="UniProtKB-EC"/>
</dbReference>
<dbReference type="GO" id="GO:0019284">
    <property type="term" value="P:L-methionine salvage from S-adenosylmethionine"/>
    <property type="evidence" value="ECO:0007669"/>
    <property type="project" value="TreeGrafter"/>
</dbReference>
<keyword evidence="4 7" id="KW-0378">Hydrolase</keyword>
<dbReference type="GO" id="GO:0009164">
    <property type="term" value="P:nucleoside catabolic process"/>
    <property type="evidence" value="ECO:0007669"/>
    <property type="project" value="InterPro"/>
</dbReference>
<dbReference type="Gene3D" id="3.40.50.1580">
    <property type="entry name" value="Nucleoside phosphorylase domain"/>
    <property type="match status" value="1"/>
</dbReference>
<protein>
    <recommendedName>
        <fullName evidence="2">adenosylhomocysteine nucleosidase</fullName>
        <ecNumber evidence="2">3.2.2.9</ecNumber>
    </recommendedName>
</protein>
<dbReference type="AlphaFoldDB" id="A0A1Y5PBD2"/>
<dbReference type="PANTHER" id="PTHR46832">
    <property type="entry name" value="5'-METHYLTHIOADENOSINE/S-ADENOSYLHOMOCYSTEINE NUCLEOSIDASE"/>
    <property type="match status" value="1"/>
</dbReference>
<keyword evidence="7" id="KW-0326">Glycosidase</keyword>
<dbReference type="EMBL" id="FLQS01000023">
    <property type="protein sequence ID" value="SBS76016.1"/>
    <property type="molecule type" value="Genomic_DNA"/>
</dbReference>
<dbReference type="NCBIfam" id="TIGR01704">
    <property type="entry name" value="MTA_SAH-Nsdase"/>
    <property type="match status" value="1"/>
</dbReference>